<comment type="caution">
    <text evidence="1">The sequence shown here is derived from an EMBL/GenBank/DDBJ whole genome shotgun (WGS) entry which is preliminary data.</text>
</comment>
<proteinExistence type="predicted"/>
<organism evidence="1">
    <name type="scientific">bioreactor metagenome</name>
    <dbReference type="NCBI Taxonomy" id="1076179"/>
    <lineage>
        <taxon>unclassified sequences</taxon>
        <taxon>metagenomes</taxon>
        <taxon>ecological metagenomes</taxon>
    </lineage>
</organism>
<accession>A0A645A1D9</accession>
<protein>
    <submittedName>
        <fullName evidence="1">Uncharacterized protein</fullName>
    </submittedName>
</protein>
<gene>
    <name evidence="1" type="ORF">SDC9_93262</name>
</gene>
<sequence length="188" mass="20379">MNAHRCKRILDLMGHTGCHGGHGGKVLASPEPCFIGVVLGDIADHDHIGGSPLPGLVLIGENRHGNSLYALPFLEGELIVLFQLLVVHTQIDVVENVLIEQDPGESQPLIGVQNGHGNQLSAVGVCVLDGKLLIGENHPVTNRLQDVLQHLYIAGKPAQDIYDLFPIKLVDLGDRPLDKFLHRSSIKR</sequence>
<dbReference type="AlphaFoldDB" id="A0A645A1D9"/>
<reference evidence="1" key="1">
    <citation type="submission" date="2019-08" db="EMBL/GenBank/DDBJ databases">
        <authorList>
            <person name="Kucharzyk K."/>
            <person name="Murdoch R.W."/>
            <person name="Higgins S."/>
            <person name="Loffler F."/>
        </authorList>
    </citation>
    <scope>NUCLEOTIDE SEQUENCE</scope>
</reference>
<evidence type="ECO:0000313" key="1">
    <source>
        <dbReference type="EMBL" id="MPM46558.1"/>
    </source>
</evidence>
<name>A0A645A1D9_9ZZZZ</name>
<dbReference type="EMBL" id="VSSQ01011325">
    <property type="protein sequence ID" value="MPM46558.1"/>
    <property type="molecule type" value="Genomic_DNA"/>
</dbReference>